<comment type="similarity">
    <text evidence="1">Belongs to the ROK (NagC/XylR) family.</text>
</comment>
<name>A0A220MFQ1_9BACL</name>
<dbReference type="KEGG" id="bfm:BP422_10110"/>
<dbReference type="SUPFAM" id="SSF53067">
    <property type="entry name" value="Actin-like ATPase domain"/>
    <property type="match status" value="1"/>
</dbReference>
<evidence type="ECO:0000256" key="1">
    <source>
        <dbReference type="ARBA" id="ARBA00006479"/>
    </source>
</evidence>
<dbReference type="RefSeq" id="WP_088907663.1">
    <property type="nucleotide sequence ID" value="NZ_CP018145.1"/>
</dbReference>
<dbReference type="PANTHER" id="PTHR18964">
    <property type="entry name" value="ROK (REPRESSOR, ORF, KINASE) FAMILY"/>
    <property type="match status" value="1"/>
</dbReference>
<dbReference type="InterPro" id="IPR000600">
    <property type="entry name" value="ROK"/>
</dbReference>
<dbReference type="Gene3D" id="3.30.420.40">
    <property type="match status" value="2"/>
</dbReference>
<dbReference type="Proteomes" id="UP000197781">
    <property type="component" value="Chromosome"/>
</dbReference>
<proteinExistence type="inferred from homology"/>
<organism evidence="2 3">
    <name type="scientific">Brevibacillus formosus</name>
    <dbReference type="NCBI Taxonomy" id="54913"/>
    <lineage>
        <taxon>Bacteria</taxon>
        <taxon>Bacillati</taxon>
        <taxon>Bacillota</taxon>
        <taxon>Bacilli</taxon>
        <taxon>Bacillales</taxon>
        <taxon>Paenibacillaceae</taxon>
        <taxon>Brevibacillus</taxon>
    </lineage>
</organism>
<reference evidence="2 3" key="1">
    <citation type="submission" date="2016-11" db="EMBL/GenBank/DDBJ databases">
        <authorList>
            <person name="Jaros S."/>
            <person name="Januszkiewicz K."/>
            <person name="Wedrychowicz H."/>
        </authorList>
    </citation>
    <scope>NUCLEOTIDE SEQUENCE [LARGE SCALE GENOMIC DNA]</scope>
    <source>
        <strain evidence="2 3">NF2</strain>
    </source>
</reference>
<evidence type="ECO:0000313" key="2">
    <source>
        <dbReference type="EMBL" id="ASJ53866.1"/>
    </source>
</evidence>
<protein>
    <submittedName>
        <fullName evidence="2">ROK family protein</fullName>
    </submittedName>
</protein>
<sequence length="313" mass="33670">MRECLVTIDLGGSTVRMALVDLESATMMESMRIDLDKDTGPLQAISQMAGVISNWEQLAQREIRGIVAGLAALHDASGTIVTWPNRPEWNGFAFRDTFAALVGKPIVLFDDANLGALGEYAFGLDHSVQQLLYVVVGTGIGSSLVLQGNLYTGARGASGELGHITVDPWGERCPCGGIGCLQMYASGRAMERIAQSKGLSITRASEVFHLASQGNETAQWIVTDSLRMLAIGIANAIRLFDPEVVVMGGGMASRFPDHYRSLEKHIQDFLGTLPQRNVSVKLSALGEDAALWGGIAYGLQMFGKIKELEGVRK</sequence>
<dbReference type="Pfam" id="PF00480">
    <property type="entry name" value="ROK"/>
    <property type="match status" value="1"/>
</dbReference>
<gene>
    <name evidence="2" type="ORF">BP422_10110</name>
</gene>
<dbReference type="EMBL" id="CP018145">
    <property type="protein sequence ID" value="ASJ53866.1"/>
    <property type="molecule type" value="Genomic_DNA"/>
</dbReference>
<accession>A0A220MFQ1</accession>
<evidence type="ECO:0000313" key="3">
    <source>
        <dbReference type="Proteomes" id="UP000197781"/>
    </source>
</evidence>
<dbReference type="InterPro" id="IPR043129">
    <property type="entry name" value="ATPase_NBD"/>
</dbReference>
<dbReference type="PANTHER" id="PTHR18964:SF149">
    <property type="entry name" value="BIFUNCTIONAL UDP-N-ACETYLGLUCOSAMINE 2-EPIMERASE_N-ACETYLMANNOSAMINE KINASE"/>
    <property type="match status" value="1"/>
</dbReference>
<dbReference type="AlphaFoldDB" id="A0A220MFQ1"/>